<dbReference type="EMBL" id="JAHRIN010034382">
    <property type="protein sequence ID" value="MEQ2203305.1"/>
    <property type="molecule type" value="Genomic_DNA"/>
</dbReference>
<reference evidence="2 3" key="1">
    <citation type="submission" date="2021-06" db="EMBL/GenBank/DDBJ databases">
        <authorList>
            <person name="Palmer J.M."/>
        </authorList>
    </citation>
    <scope>NUCLEOTIDE SEQUENCE [LARGE SCALE GENOMIC DNA]</scope>
    <source>
        <strain evidence="2 3">XC_2019</strain>
        <tissue evidence="2">Muscle</tissue>
    </source>
</reference>
<evidence type="ECO:0000313" key="2">
    <source>
        <dbReference type="EMBL" id="MEQ2203305.1"/>
    </source>
</evidence>
<dbReference type="PROSITE" id="PS50835">
    <property type="entry name" value="IG_LIKE"/>
    <property type="match status" value="1"/>
</dbReference>
<protein>
    <recommendedName>
        <fullName evidence="1">Ig-like domain-containing protein</fullName>
    </recommendedName>
</protein>
<dbReference type="Gene3D" id="2.60.40.10">
    <property type="entry name" value="Immunoglobulins"/>
    <property type="match status" value="1"/>
</dbReference>
<proteinExistence type="predicted"/>
<feature type="non-terminal residue" evidence="2">
    <location>
        <position position="1"/>
    </location>
</feature>
<comment type="caution">
    <text evidence="2">The sequence shown here is derived from an EMBL/GenBank/DDBJ whole genome shotgun (WGS) entry which is preliminary data.</text>
</comment>
<organism evidence="2 3">
    <name type="scientific">Xenoophorus captivus</name>
    <dbReference type="NCBI Taxonomy" id="1517983"/>
    <lineage>
        <taxon>Eukaryota</taxon>
        <taxon>Metazoa</taxon>
        <taxon>Chordata</taxon>
        <taxon>Craniata</taxon>
        <taxon>Vertebrata</taxon>
        <taxon>Euteleostomi</taxon>
        <taxon>Actinopterygii</taxon>
        <taxon>Neopterygii</taxon>
        <taxon>Teleostei</taxon>
        <taxon>Neoteleostei</taxon>
        <taxon>Acanthomorphata</taxon>
        <taxon>Ovalentaria</taxon>
        <taxon>Atherinomorphae</taxon>
        <taxon>Cyprinodontiformes</taxon>
        <taxon>Goodeidae</taxon>
        <taxon>Xenoophorus</taxon>
    </lineage>
</organism>
<evidence type="ECO:0000313" key="3">
    <source>
        <dbReference type="Proteomes" id="UP001434883"/>
    </source>
</evidence>
<name>A0ABV0R5B5_9TELE</name>
<dbReference type="Proteomes" id="UP001434883">
    <property type="component" value="Unassembled WGS sequence"/>
</dbReference>
<dbReference type="InterPro" id="IPR013783">
    <property type="entry name" value="Ig-like_fold"/>
</dbReference>
<evidence type="ECO:0000259" key="1">
    <source>
        <dbReference type="PROSITE" id="PS50835"/>
    </source>
</evidence>
<gene>
    <name evidence="2" type="ORF">XENOCAPTIV_028393</name>
</gene>
<dbReference type="InterPro" id="IPR007110">
    <property type="entry name" value="Ig-like_dom"/>
</dbReference>
<feature type="domain" description="Ig-like" evidence="1">
    <location>
        <begin position="1"/>
        <end position="67"/>
    </location>
</feature>
<dbReference type="InterPro" id="IPR013098">
    <property type="entry name" value="Ig_I-set"/>
</dbReference>
<sequence length="101" mass="11175">VGDAKDIDWFAPSGEKILPPRPNISVSRTDESTSILTIYHANVDNAGIYKCVAKNGDKEAQATVQVKIFRKSCLILPVFPETLLPSIYFSIFQSASQLELF</sequence>
<keyword evidence="3" id="KW-1185">Reference proteome</keyword>
<accession>A0ABV0R5B5</accession>
<dbReference type="InterPro" id="IPR036179">
    <property type="entry name" value="Ig-like_dom_sf"/>
</dbReference>
<dbReference type="SUPFAM" id="SSF48726">
    <property type="entry name" value="Immunoglobulin"/>
    <property type="match status" value="1"/>
</dbReference>
<dbReference type="Pfam" id="PF07679">
    <property type="entry name" value="I-set"/>
    <property type="match status" value="1"/>
</dbReference>